<comment type="caution">
    <text evidence="1">The sequence shown here is derived from an EMBL/GenBank/DDBJ whole genome shotgun (WGS) entry which is preliminary data.</text>
</comment>
<reference evidence="1" key="1">
    <citation type="submission" date="2019-03" db="EMBL/GenBank/DDBJ databases">
        <title>Single cell metagenomics reveals metabolic interactions within the superorganism composed of flagellate Streblomastix strix and complex community of Bacteroidetes bacteria on its surface.</title>
        <authorList>
            <person name="Treitli S.C."/>
            <person name="Kolisko M."/>
            <person name="Husnik F."/>
            <person name="Keeling P."/>
            <person name="Hampl V."/>
        </authorList>
    </citation>
    <scope>NUCLEOTIDE SEQUENCE</scope>
    <source>
        <strain evidence="1">STM</strain>
    </source>
</reference>
<gene>
    <name evidence="1" type="ORF">EZS27_035585</name>
</gene>
<dbReference type="EMBL" id="SNRY01005961">
    <property type="protein sequence ID" value="KAA6313678.1"/>
    <property type="molecule type" value="Genomic_DNA"/>
</dbReference>
<proteinExistence type="predicted"/>
<feature type="non-terminal residue" evidence="1">
    <location>
        <position position="1"/>
    </location>
</feature>
<dbReference type="AlphaFoldDB" id="A0A5J4PYE9"/>
<accession>A0A5J4PYE9</accession>
<name>A0A5J4PYE9_9ZZZZ</name>
<organism evidence="1">
    <name type="scientific">termite gut metagenome</name>
    <dbReference type="NCBI Taxonomy" id="433724"/>
    <lineage>
        <taxon>unclassified sequences</taxon>
        <taxon>metagenomes</taxon>
        <taxon>organismal metagenomes</taxon>
    </lineage>
</organism>
<sequence>DCTIENVRDKNPMTTLYCGLTASNDAEMFRRMDAALNNGAEGIAIFTVNHLLSLEVRTQFKAYADSLRALRATSGLNPAAINREVNINPFDNTAIMALISERMSTTINVATLNLSEYKLVDEYGTTKCYQVTDQNSQVTFNVTFYFYGGIISGWNVELEMISYENYQNR</sequence>
<protein>
    <submittedName>
        <fullName evidence="1">Uncharacterized protein</fullName>
    </submittedName>
</protein>
<evidence type="ECO:0000313" key="1">
    <source>
        <dbReference type="EMBL" id="KAA6313678.1"/>
    </source>
</evidence>